<dbReference type="RefSeq" id="WP_294551194.1">
    <property type="nucleotide sequence ID" value="NZ_DYUC01000082.1"/>
</dbReference>
<protein>
    <recommendedName>
        <fullName evidence="3">SsrA-binding protein</fullName>
    </recommendedName>
    <alternativeName>
        <fullName evidence="3">Small protein B</fullName>
    </alternativeName>
</protein>
<comment type="caution">
    <text evidence="4">The sequence shown here is derived from an EMBL/GenBank/DDBJ whole genome shotgun (WGS) entry which is preliminary data.</text>
</comment>
<dbReference type="PANTHER" id="PTHR30308:SF2">
    <property type="entry name" value="SSRA-BINDING PROTEIN"/>
    <property type="match status" value="1"/>
</dbReference>
<comment type="function">
    <text evidence="3">Required for rescue of stalled ribosomes mediated by trans-translation. Binds to transfer-messenger RNA (tmRNA), required for stable association of tmRNA with ribosomes. tmRNA and SmpB together mimic tRNA shape, replacing the anticodon stem-loop with SmpB. tmRNA is encoded by the ssrA gene; the 2 termini fold to resemble tRNA(Ala) and it encodes a 'tag peptide', a short internal open reading frame. During trans-translation Ala-aminoacylated tmRNA acts like a tRNA, entering the A-site of stalled ribosomes, displacing the stalled mRNA. The ribosome then switches to translate the ORF on the tmRNA; the nascent peptide is terminated with the 'tag peptide' encoded by the tmRNA and targeted for degradation. The ribosome is freed to recommence translation, which seems to be the essential function of trans-translation.</text>
</comment>
<dbReference type="GO" id="GO:0070929">
    <property type="term" value="P:trans-translation"/>
    <property type="evidence" value="ECO:0007669"/>
    <property type="project" value="UniProtKB-UniRule"/>
</dbReference>
<keyword evidence="1 3" id="KW-0963">Cytoplasm</keyword>
<dbReference type="InterPro" id="IPR000037">
    <property type="entry name" value="SsrA-bd_prot"/>
</dbReference>
<name>A0A921MMS6_9FIRM</name>
<dbReference type="PANTHER" id="PTHR30308">
    <property type="entry name" value="TMRNA-BINDING COMPONENT OF TRANS-TRANSLATION TAGGING COMPLEX"/>
    <property type="match status" value="1"/>
</dbReference>
<proteinExistence type="inferred from homology"/>
<dbReference type="NCBIfam" id="NF003843">
    <property type="entry name" value="PRK05422.1"/>
    <property type="match status" value="1"/>
</dbReference>
<dbReference type="GO" id="GO:0070930">
    <property type="term" value="P:trans-translation-dependent protein tagging"/>
    <property type="evidence" value="ECO:0007669"/>
    <property type="project" value="TreeGrafter"/>
</dbReference>
<dbReference type="InterPro" id="IPR023620">
    <property type="entry name" value="SmpB"/>
</dbReference>
<dbReference type="Pfam" id="PF01668">
    <property type="entry name" value="SmpB"/>
    <property type="match status" value="1"/>
</dbReference>
<dbReference type="AlphaFoldDB" id="A0A921MMS6"/>
<dbReference type="HAMAP" id="MF_00023">
    <property type="entry name" value="SmpB"/>
    <property type="match status" value="1"/>
</dbReference>
<dbReference type="PROSITE" id="PS01317">
    <property type="entry name" value="SSRP"/>
    <property type="match status" value="1"/>
</dbReference>
<dbReference type="Proteomes" id="UP000760668">
    <property type="component" value="Unassembled WGS sequence"/>
</dbReference>
<keyword evidence="2 3" id="KW-0694">RNA-binding</keyword>
<evidence type="ECO:0000256" key="1">
    <source>
        <dbReference type="ARBA" id="ARBA00022490"/>
    </source>
</evidence>
<dbReference type="InterPro" id="IPR020081">
    <property type="entry name" value="SsrA-bd_prot_CS"/>
</dbReference>
<evidence type="ECO:0000256" key="2">
    <source>
        <dbReference type="ARBA" id="ARBA00022884"/>
    </source>
</evidence>
<reference evidence="4" key="1">
    <citation type="journal article" date="2021" name="PeerJ">
        <title>Extensive microbial diversity within the chicken gut microbiome revealed by metagenomics and culture.</title>
        <authorList>
            <person name="Gilroy R."/>
            <person name="Ravi A."/>
            <person name="Getino M."/>
            <person name="Pursley I."/>
            <person name="Horton D.L."/>
            <person name="Alikhan N.F."/>
            <person name="Baker D."/>
            <person name="Gharbi K."/>
            <person name="Hall N."/>
            <person name="Watson M."/>
            <person name="Adriaenssens E.M."/>
            <person name="Foster-Nyarko E."/>
            <person name="Jarju S."/>
            <person name="Secka A."/>
            <person name="Antonio M."/>
            <person name="Oren A."/>
            <person name="Chaudhuri R.R."/>
            <person name="La Ragione R."/>
            <person name="Hildebrand F."/>
            <person name="Pallen M.J."/>
        </authorList>
    </citation>
    <scope>NUCLEOTIDE SEQUENCE</scope>
    <source>
        <strain evidence="4">CHK179-5677</strain>
    </source>
</reference>
<dbReference type="Gene3D" id="2.40.280.10">
    <property type="match status" value="1"/>
</dbReference>
<organism evidence="4 5">
    <name type="scientific">Pseudoflavonifractor capillosus</name>
    <dbReference type="NCBI Taxonomy" id="106588"/>
    <lineage>
        <taxon>Bacteria</taxon>
        <taxon>Bacillati</taxon>
        <taxon>Bacillota</taxon>
        <taxon>Clostridia</taxon>
        <taxon>Eubacteriales</taxon>
        <taxon>Oscillospiraceae</taxon>
        <taxon>Pseudoflavonifractor</taxon>
    </lineage>
</organism>
<reference evidence="4" key="2">
    <citation type="submission" date="2021-09" db="EMBL/GenBank/DDBJ databases">
        <authorList>
            <person name="Gilroy R."/>
        </authorList>
    </citation>
    <scope>NUCLEOTIDE SEQUENCE</scope>
    <source>
        <strain evidence="4">CHK179-5677</strain>
    </source>
</reference>
<dbReference type="CDD" id="cd09294">
    <property type="entry name" value="SmpB"/>
    <property type="match status" value="1"/>
</dbReference>
<dbReference type="EMBL" id="DYUC01000082">
    <property type="protein sequence ID" value="HJG86971.1"/>
    <property type="molecule type" value="Genomic_DNA"/>
</dbReference>
<evidence type="ECO:0000313" key="5">
    <source>
        <dbReference type="Proteomes" id="UP000760668"/>
    </source>
</evidence>
<dbReference type="GO" id="GO:0005829">
    <property type="term" value="C:cytosol"/>
    <property type="evidence" value="ECO:0007669"/>
    <property type="project" value="TreeGrafter"/>
</dbReference>
<dbReference type="GO" id="GO:0003723">
    <property type="term" value="F:RNA binding"/>
    <property type="evidence" value="ECO:0007669"/>
    <property type="project" value="UniProtKB-UniRule"/>
</dbReference>
<sequence length="155" mass="17831">MDQKGIKIISKNPKAYHDYFIEDKYEAGIELCGTEVKSVRQGNVNLKDAFCIVKDGELSVVGMHISPYEQGNIFNKDPRRTRRLLMHKREILRLFQKTRTDGYSLIPLSLYFRNARVKVEVGLAKGKKLYDKRDAAAAKDAKREMDRAMKSRGGY</sequence>
<evidence type="ECO:0000256" key="3">
    <source>
        <dbReference type="HAMAP-Rule" id="MF_00023"/>
    </source>
</evidence>
<comment type="subcellular location">
    <subcellularLocation>
        <location evidence="3">Cytoplasm</location>
    </subcellularLocation>
    <text evidence="3">The tmRNA-SmpB complex associates with stalled 70S ribosomes.</text>
</comment>
<gene>
    <name evidence="3 4" type="primary">smpB</name>
    <name evidence="4" type="ORF">K8V01_08130</name>
</gene>
<dbReference type="SUPFAM" id="SSF74982">
    <property type="entry name" value="Small protein B (SmpB)"/>
    <property type="match status" value="1"/>
</dbReference>
<accession>A0A921MMS6</accession>
<dbReference type="NCBIfam" id="TIGR00086">
    <property type="entry name" value="smpB"/>
    <property type="match status" value="1"/>
</dbReference>
<comment type="similarity">
    <text evidence="3">Belongs to the SmpB family.</text>
</comment>
<evidence type="ECO:0000313" key="4">
    <source>
        <dbReference type="EMBL" id="HJG86971.1"/>
    </source>
</evidence>